<evidence type="ECO:0000256" key="21">
    <source>
        <dbReference type="RuleBase" id="RU362081"/>
    </source>
</evidence>
<feature type="domain" description="HMA" evidence="22">
    <location>
        <begin position="794"/>
        <end position="859"/>
    </location>
</feature>
<dbReference type="InterPro" id="IPR023298">
    <property type="entry name" value="ATPase_P-typ_TM_dom_sf"/>
</dbReference>
<dbReference type="EMBL" id="VUMO01000002">
    <property type="protein sequence ID" value="MSS19272.1"/>
    <property type="molecule type" value="Genomic_DNA"/>
</dbReference>
<dbReference type="CDD" id="cd00371">
    <property type="entry name" value="HMA"/>
    <property type="match status" value="2"/>
</dbReference>
<dbReference type="InterPro" id="IPR023299">
    <property type="entry name" value="ATPase_P-typ_cyto_dom_N"/>
</dbReference>
<dbReference type="PRINTS" id="PR00941">
    <property type="entry name" value="CDATPASE"/>
</dbReference>
<evidence type="ECO:0000256" key="11">
    <source>
        <dbReference type="ARBA" id="ARBA00022840"/>
    </source>
</evidence>
<dbReference type="SUPFAM" id="SSF56784">
    <property type="entry name" value="HAD-like"/>
    <property type="match status" value="1"/>
</dbReference>
<dbReference type="Pfam" id="PF00702">
    <property type="entry name" value="Hydrolase"/>
    <property type="match status" value="1"/>
</dbReference>
<keyword evidence="7 21" id="KW-0479">Metal-binding</keyword>
<feature type="transmembrane region" description="Helical" evidence="21">
    <location>
        <begin position="100"/>
        <end position="120"/>
    </location>
</feature>
<accession>A0A7X2NET0</accession>
<dbReference type="Gene3D" id="3.30.70.100">
    <property type="match status" value="2"/>
</dbReference>
<evidence type="ECO:0000256" key="18">
    <source>
        <dbReference type="ARBA" id="ARBA00029719"/>
    </source>
</evidence>
<keyword evidence="14 21" id="KW-1133">Transmembrane helix</keyword>
<proteinExistence type="inferred from homology"/>
<evidence type="ECO:0000256" key="1">
    <source>
        <dbReference type="ARBA" id="ARBA00004651"/>
    </source>
</evidence>
<dbReference type="InterPro" id="IPR006121">
    <property type="entry name" value="HMA_dom"/>
</dbReference>
<dbReference type="CDD" id="cd02094">
    <property type="entry name" value="P-type_ATPase_Cu-like"/>
    <property type="match status" value="1"/>
</dbReference>
<dbReference type="InterPro" id="IPR018303">
    <property type="entry name" value="ATPase_P-typ_P_site"/>
</dbReference>
<dbReference type="PRINTS" id="PR00119">
    <property type="entry name" value="CATATPASE"/>
</dbReference>
<feature type="transmembrane region" description="Helical" evidence="21">
    <location>
        <begin position="126"/>
        <end position="149"/>
    </location>
</feature>
<keyword evidence="24" id="KW-1185">Reference proteome</keyword>
<evidence type="ECO:0000256" key="17">
    <source>
        <dbReference type="ARBA" id="ARBA00023136"/>
    </source>
</evidence>
<dbReference type="SUPFAM" id="SSF55008">
    <property type="entry name" value="HMA, heavy metal-associated domain"/>
    <property type="match status" value="2"/>
</dbReference>
<dbReference type="GO" id="GO:0140581">
    <property type="term" value="F:P-type monovalent copper transporter activity"/>
    <property type="evidence" value="ECO:0007669"/>
    <property type="project" value="UniProtKB-EC"/>
</dbReference>
<dbReference type="NCBIfam" id="TIGR00003">
    <property type="entry name" value="copper ion binding protein"/>
    <property type="match status" value="1"/>
</dbReference>
<keyword evidence="21" id="KW-1003">Cell membrane</keyword>
<dbReference type="SFLD" id="SFLDS00003">
    <property type="entry name" value="Haloacid_Dehalogenase"/>
    <property type="match status" value="1"/>
</dbReference>
<evidence type="ECO:0000256" key="5">
    <source>
        <dbReference type="ARBA" id="ARBA00022448"/>
    </source>
</evidence>
<dbReference type="PANTHER" id="PTHR43520:SF8">
    <property type="entry name" value="P-TYPE CU(+) TRANSPORTER"/>
    <property type="match status" value="1"/>
</dbReference>
<keyword evidence="13" id="KW-1278">Translocase</keyword>
<evidence type="ECO:0000256" key="15">
    <source>
        <dbReference type="ARBA" id="ARBA00023008"/>
    </source>
</evidence>
<dbReference type="PANTHER" id="PTHR43520">
    <property type="entry name" value="ATP7, ISOFORM B"/>
    <property type="match status" value="1"/>
</dbReference>
<evidence type="ECO:0000256" key="8">
    <source>
        <dbReference type="ARBA" id="ARBA00022737"/>
    </source>
</evidence>
<dbReference type="InterPro" id="IPR001757">
    <property type="entry name" value="P_typ_ATPase"/>
</dbReference>
<keyword evidence="10" id="KW-0187">Copper transport</keyword>
<dbReference type="GO" id="GO:0005507">
    <property type="term" value="F:copper ion binding"/>
    <property type="evidence" value="ECO:0007669"/>
    <property type="project" value="InterPro"/>
</dbReference>
<evidence type="ECO:0000256" key="14">
    <source>
        <dbReference type="ARBA" id="ARBA00022989"/>
    </source>
</evidence>
<keyword evidence="15" id="KW-0186">Copper</keyword>
<name>A0A7X2NET0_9FIRM</name>
<keyword evidence="16" id="KW-0406">Ion transport</keyword>
<dbReference type="InterPro" id="IPR036412">
    <property type="entry name" value="HAD-like_sf"/>
</dbReference>
<evidence type="ECO:0000313" key="24">
    <source>
        <dbReference type="Proteomes" id="UP000461754"/>
    </source>
</evidence>
<evidence type="ECO:0000256" key="12">
    <source>
        <dbReference type="ARBA" id="ARBA00022842"/>
    </source>
</evidence>
<comment type="similarity">
    <text evidence="2 21">Belongs to the cation transport ATPase (P-type) (TC 3.A.3) family. Type IB subfamily.</text>
</comment>
<sequence>MAEQYDITGMSCAACQSRVEKVVGQLPGVDSVAVSLLTNSMRVEGSASEADIVKAVEDAGYGAKRRDYAQNNQGISASAKLAAEEAALEDKTTPLMVHRLAASVAVLLVLMYFSMGVHMWHWPVPAFMVGNHVAMGLMQMLLTIVAMIINRKFFVSGFKSLFHGAPNMDSLIAIGSGTAFGYSTVMLFFMTFVQVHQGSGAAMAVMNDFYFESAAMILTLITIGKTLESYSKGRTTDALKSLMKLAPKTANVIRDGEEITIGIDDVVSGDIFVVRPGENIPVDGVVVEGASAVNESALTGESIPVDKAVGDAVTSATLNQSGFLKCRATRVGEDTTLAQLIQMVSDAATTKAPVAKLADTISGVFVPVVIAVAAAVTVIWLILSSGDIGLSLQRGITVLVVSCPCALGLATPVAIMVGNGMGAKNGILFKTAESLQETGTVQIVALDKTGTITNGEPKVTDVLPAEGVSAETLIAKAAALEKKSEHPLAKAVLAYAEEQQTPFSDVTAFTALPGNGLTAVLKGKTLSGGNRTFIASVTSLDAETTAAAEKLAAQGKTPLFFAEDGRLLGIIAVADTIKADSAEAIRQMQQMGIHVVMLTGDNQRTAEAIGAQAGVDEVAAGVLPEGKEAIIRALQQHGKVAMIGDGINDAPALTRANIGIAIGAGTDVAIDAADVVLMKSNLTDAAAAIRLSRQTYRDIVENLFWALIYNVLLIPLAAGAYSHWGLAMSPMWGAAAMSCSSVFVCLNALRLNLFKVYDTRHDKPKANALPADTVLIDRSEKPEASPKAQAGAVAKATVTIEGMMCGHCEATVKKALEALPQVDDAVVSHEKGTAVITLNAPIDTSTLKATIEDKDYTFVRVDSEG</sequence>
<feature type="domain" description="HMA" evidence="22">
    <location>
        <begin position="1"/>
        <end position="64"/>
    </location>
</feature>
<evidence type="ECO:0000256" key="10">
    <source>
        <dbReference type="ARBA" id="ARBA00022796"/>
    </source>
</evidence>
<dbReference type="FunFam" id="2.70.150.10:FF:000002">
    <property type="entry name" value="Copper-transporting ATPase 1, putative"/>
    <property type="match status" value="1"/>
</dbReference>
<evidence type="ECO:0000313" key="23">
    <source>
        <dbReference type="EMBL" id="MSS19272.1"/>
    </source>
</evidence>
<keyword evidence="17 21" id="KW-0472">Membrane</keyword>
<dbReference type="SFLD" id="SFLDF00027">
    <property type="entry name" value="p-type_atpase"/>
    <property type="match status" value="1"/>
</dbReference>
<dbReference type="SFLD" id="SFLDG00002">
    <property type="entry name" value="C1.7:_P-type_atpase_like"/>
    <property type="match status" value="1"/>
</dbReference>
<dbReference type="GO" id="GO:0005524">
    <property type="term" value="F:ATP binding"/>
    <property type="evidence" value="ECO:0007669"/>
    <property type="project" value="UniProtKB-UniRule"/>
</dbReference>
<evidence type="ECO:0000256" key="2">
    <source>
        <dbReference type="ARBA" id="ARBA00006024"/>
    </source>
</evidence>
<evidence type="ECO:0000256" key="4">
    <source>
        <dbReference type="ARBA" id="ARBA00015102"/>
    </source>
</evidence>
<dbReference type="Pfam" id="PF00403">
    <property type="entry name" value="HMA"/>
    <property type="match status" value="2"/>
</dbReference>
<keyword evidence="11 21" id="KW-0067">ATP-binding</keyword>
<evidence type="ECO:0000256" key="19">
    <source>
        <dbReference type="ARBA" id="ARBA00033239"/>
    </source>
</evidence>
<keyword evidence="9 21" id="KW-0547">Nucleotide-binding</keyword>
<evidence type="ECO:0000256" key="6">
    <source>
        <dbReference type="ARBA" id="ARBA00022692"/>
    </source>
</evidence>
<keyword evidence="8" id="KW-0677">Repeat</keyword>
<dbReference type="InterPro" id="IPR044492">
    <property type="entry name" value="P_typ_ATPase_HD_dom"/>
</dbReference>
<feature type="transmembrane region" description="Helical" evidence="21">
    <location>
        <begin position="361"/>
        <end position="383"/>
    </location>
</feature>
<gene>
    <name evidence="23" type="ORF">FYJ52_02450</name>
</gene>
<dbReference type="PROSITE" id="PS01047">
    <property type="entry name" value="HMA_1"/>
    <property type="match status" value="2"/>
</dbReference>
<dbReference type="FunFam" id="3.40.50.1000:FF:000144">
    <property type="entry name" value="copper-transporting ATPase 1 isoform X2"/>
    <property type="match status" value="1"/>
</dbReference>
<dbReference type="InterPro" id="IPR036163">
    <property type="entry name" value="HMA_dom_sf"/>
</dbReference>
<dbReference type="InterPro" id="IPR023214">
    <property type="entry name" value="HAD_sf"/>
</dbReference>
<dbReference type="GO" id="GO:0055070">
    <property type="term" value="P:copper ion homeostasis"/>
    <property type="evidence" value="ECO:0007669"/>
    <property type="project" value="TreeGrafter"/>
</dbReference>
<dbReference type="Gene3D" id="2.70.150.10">
    <property type="entry name" value="Calcium-transporting ATPase, cytoplasmic transduction domain A"/>
    <property type="match status" value="1"/>
</dbReference>
<feature type="transmembrane region" description="Helical" evidence="21">
    <location>
        <begin position="209"/>
        <end position="227"/>
    </location>
</feature>
<comment type="catalytic activity">
    <reaction evidence="20">
        <text>Cu(+)(in) + ATP + H2O = Cu(+)(out) + ADP + phosphate + H(+)</text>
        <dbReference type="Rhea" id="RHEA:25792"/>
        <dbReference type="ChEBI" id="CHEBI:15377"/>
        <dbReference type="ChEBI" id="CHEBI:15378"/>
        <dbReference type="ChEBI" id="CHEBI:30616"/>
        <dbReference type="ChEBI" id="CHEBI:43474"/>
        <dbReference type="ChEBI" id="CHEBI:49552"/>
        <dbReference type="ChEBI" id="CHEBI:456216"/>
        <dbReference type="EC" id="7.2.2.8"/>
    </reaction>
</comment>
<dbReference type="Gene3D" id="3.40.1110.10">
    <property type="entry name" value="Calcium-transporting ATPase, cytoplasmic domain N"/>
    <property type="match status" value="1"/>
</dbReference>
<dbReference type="SUPFAM" id="SSF81653">
    <property type="entry name" value="Calcium ATPase, transduction domain A"/>
    <property type="match status" value="1"/>
</dbReference>
<dbReference type="EC" id="7.2.2.8" evidence="3"/>
<evidence type="ECO:0000256" key="13">
    <source>
        <dbReference type="ARBA" id="ARBA00022967"/>
    </source>
</evidence>
<feature type="transmembrane region" description="Helical" evidence="21">
    <location>
        <begin position="395"/>
        <end position="417"/>
    </location>
</feature>
<feature type="transmembrane region" description="Helical" evidence="21">
    <location>
        <begin position="730"/>
        <end position="753"/>
    </location>
</feature>
<comment type="subcellular location">
    <subcellularLocation>
        <location evidence="1">Cell membrane</location>
        <topology evidence="1">Multi-pass membrane protein</topology>
    </subcellularLocation>
</comment>
<comment type="caution">
    <text evidence="23">The sequence shown here is derived from an EMBL/GenBank/DDBJ whole genome shotgun (WGS) entry which is preliminary data.</text>
</comment>
<dbReference type="InterPro" id="IPR006122">
    <property type="entry name" value="HMA_Cu_ion-bd"/>
</dbReference>
<evidence type="ECO:0000256" key="7">
    <source>
        <dbReference type="ARBA" id="ARBA00022723"/>
    </source>
</evidence>
<dbReference type="InterPro" id="IPR059000">
    <property type="entry name" value="ATPase_P-type_domA"/>
</dbReference>
<protein>
    <recommendedName>
        <fullName evidence="4">Copper-exporting P-type ATPase</fullName>
        <ecNumber evidence="3">7.2.2.8</ecNumber>
    </recommendedName>
    <alternativeName>
        <fullName evidence="18">Copper-exporting P-type ATPase A</fullName>
    </alternativeName>
    <alternativeName>
        <fullName evidence="19">Cu(+)-exporting ATPase</fullName>
    </alternativeName>
</protein>
<evidence type="ECO:0000256" key="9">
    <source>
        <dbReference type="ARBA" id="ARBA00022741"/>
    </source>
</evidence>
<evidence type="ECO:0000256" key="3">
    <source>
        <dbReference type="ARBA" id="ARBA00012517"/>
    </source>
</evidence>
<keyword evidence="6 21" id="KW-0812">Transmembrane</keyword>
<dbReference type="NCBIfam" id="TIGR01525">
    <property type="entry name" value="ATPase-IB_hvy"/>
    <property type="match status" value="1"/>
</dbReference>
<evidence type="ECO:0000256" key="16">
    <source>
        <dbReference type="ARBA" id="ARBA00023065"/>
    </source>
</evidence>
<dbReference type="Gene3D" id="3.40.50.1000">
    <property type="entry name" value="HAD superfamily/HAD-like"/>
    <property type="match status" value="1"/>
</dbReference>
<dbReference type="AlphaFoldDB" id="A0A7X2NET0"/>
<organism evidence="23 24">
    <name type="scientific">Pseudoramibacter porci</name>
    <dbReference type="NCBI Taxonomy" id="2606631"/>
    <lineage>
        <taxon>Bacteria</taxon>
        <taxon>Bacillati</taxon>
        <taxon>Bacillota</taxon>
        <taxon>Clostridia</taxon>
        <taxon>Eubacteriales</taxon>
        <taxon>Eubacteriaceae</taxon>
        <taxon>Pseudoramibacter</taxon>
    </lineage>
</organism>
<evidence type="ECO:0000259" key="22">
    <source>
        <dbReference type="PROSITE" id="PS50846"/>
    </source>
</evidence>
<dbReference type="PROSITE" id="PS50846">
    <property type="entry name" value="HMA_2"/>
    <property type="match status" value="2"/>
</dbReference>
<dbReference type="SUPFAM" id="SSF81665">
    <property type="entry name" value="Calcium ATPase, transmembrane domain M"/>
    <property type="match status" value="1"/>
</dbReference>
<dbReference type="InterPro" id="IPR027256">
    <property type="entry name" value="P-typ_ATPase_IB"/>
</dbReference>
<dbReference type="Proteomes" id="UP000461754">
    <property type="component" value="Unassembled WGS sequence"/>
</dbReference>
<dbReference type="InterPro" id="IPR008250">
    <property type="entry name" value="ATPase_P-typ_transduc_dom_A_sf"/>
</dbReference>
<dbReference type="NCBIfam" id="TIGR01511">
    <property type="entry name" value="ATPase-IB1_Cu"/>
    <property type="match status" value="1"/>
</dbReference>
<dbReference type="PROSITE" id="PS00154">
    <property type="entry name" value="ATPASE_E1_E2"/>
    <property type="match status" value="1"/>
</dbReference>
<dbReference type="NCBIfam" id="TIGR01494">
    <property type="entry name" value="ATPase_P-type"/>
    <property type="match status" value="1"/>
</dbReference>
<dbReference type="GO" id="GO:0016887">
    <property type="term" value="F:ATP hydrolysis activity"/>
    <property type="evidence" value="ECO:0007669"/>
    <property type="project" value="InterPro"/>
</dbReference>
<dbReference type="RefSeq" id="WP_154575672.1">
    <property type="nucleotide sequence ID" value="NZ_VUMO01000002.1"/>
</dbReference>
<keyword evidence="5" id="KW-0813">Transport</keyword>
<dbReference type="InterPro" id="IPR017969">
    <property type="entry name" value="Heavy-metal-associated_CS"/>
</dbReference>
<reference evidence="23 24" key="1">
    <citation type="submission" date="2019-08" db="EMBL/GenBank/DDBJ databases">
        <title>In-depth cultivation of the pig gut microbiome towards novel bacterial diversity and tailored functional studies.</title>
        <authorList>
            <person name="Wylensek D."/>
            <person name="Hitch T.C.A."/>
            <person name="Clavel T."/>
        </authorList>
    </citation>
    <scope>NUCLEOTIDE SEQUENCE [LARGE SCALE GENOMIC DNA]</scope>
    <source>
        <strain evidence="23 24">RF-744-FAT-4</strain>
    </source>
</reference>
<dbReference type="GO" id="GO:0043682">
    <property type="term" value="F:P-type divalent copper transporter activity"/>
    <property type="evidence" value="ECO:0007669"/>
    <property type="project" value="TreeGrafter"/>
</dbReference>
<feature type="transmembrane region" description="Helical" evidence="21">
    <location>
        <begin position="170"/>
        <end position="189"/>
    </location>
</feature>
<evidence type="ECO:0000256" key="20">
    <source>
        <dbReference type="ARBA" id="ARBA00049289"/>
    </source>
</evidence>
<dbReference type="GO" id="GO:0005886">
    <property type="term" value="C:plasma membrane"/>
    <property type="evidence" value="ECO:0007669"/>
    <property type="project" value="UniProtKB-SubCell"/>
</dbReference>
<dbReference type="Pfam" id="PF00122">
    <property type="entry name" value="E1-E2_ATPase"/>
    <property type="match status" value="1"/>
</dbReference>
<keyword evidence="12" id="KW-0460">Magnesium</keyword>
<feature type="transmembrane region" description="Helical" evidence="21">
    <location>
        <begin position="703"/>
        <end position="724"/>
    </location>
</feature>